<comment type="cofactor">
    <cofactor evidence="1">
        <name>FAD</name>
        <dbReference type="ChEBI" id="CHEBI:57692"/>
    </cofactor>
</comment>
<dbReference type="OrthoDB" id="10053569at2759"/>
<dbReference type="Gene3D" id="3.50.50.60">
    <property type="entry name" value="FAD/NAD(P)-binding domain"/>
    <property type="match status" value="1"/>
</dbReference>
<evidence type="ECO:0000256" key="6">
    <source>
        <dbReference type="ARBA" id="ARBA00023033"/>
    </source>
</evidence>
<dbReference type="GO" id="GO:0071949">
    <property type="term" value="F:FAD binding"/>
    <property type="evidence" value="ECO:0007669"/>
    <property type="project" value="InterPro"/>
</dbReference>
<dbReference type="AlphaFoldDB" id="C1EBE7"/>
<dbReference type="PRINTS" id="PR00420">
    <property type="entry name" value="RNGMNOXGNASE"/>
</dbReference>
<organism evidence="10 11">
    <name type="scientific">Micromonas commoda (strain RCC299 / NOUM17 / CCMP2709)</name>
    <name type="common">Picoplanktonic green alga</name>
    <dbReference type="NCBI Taxonomy" id="296587"/>
    <lineage>
        <taxon>Eukaryota</taxon>
        <taxon>Viridiplantae</taxon>
        <taxon>Chlorophyta</taxon>
        <taxon>Mamiellophyceae</taxon>
        <taxon>Mamiellales</taxon>
        <taxon>Mamiellaceae</taxon>
        <taxon>Micromonas</taxon>
    </lineage>
</organism>
<evidence type="ECO:0000256" key="3">
    <source>
        <dbReference type="ARBA" id="ARBA00022827"/>
    </source>
</evidence>
<dbReference type="KEGG" id="mis:MICPUN_60404"/>
<feature type="transmembrane region" description="Helical" evidence="8">
    <location>
        <begin position="568"/>
        <end position="590"/>
    </location>
</feature>
<dbReference type="GO" id="GO:0070189">
    <property type="term" value="P:kynurenine metabolic process"/>
    <property type="evidence" value="ECO:0007669"/>
    <property type="project" value="TreeGrafter"/>
</dbReference>
<keyword evidence="8" id="KW-0472">Membrane</keyword>
<dbReference type="GeneID" id="8245401"/>
<evidence type="ECO:0000259" key="9">
    <source>
        <dbReference type="Pfam" id="PF01494"/>
    </source>
</evidence>
<proteinExistence type="predicted"/>
<feature type="compositionally biased region" description="Polar residues" evidence="7">
    <location>
        <begin position="1"/>
        <end position="10"/>
    </location>
</feature>
<evidence type="ECO:0000256" key="4">
    <source>
        <dbReference type="ARBA" id="ARBA00022857"/>
    </source>
</evidence>
<evidence type="ECO:0000313" key="11">
    <source>
        <dbReference type="Proteomes" id="UP000002009"/>
    </source>
</evidence>
<dbReference type="SUPFAM" id="SSF51905">
    <property type="entry name" value="FAD/NAD(P)-binding domain"/>
    <property type="match status" value="1"/>
</dbReference>
<dbReference type="InParanoid" id="C1EBE7"/>
<evidence type="ECO:0000256" key="8">
    <source>
        <dbReference type="SAM" id="Phobius"/>
    </source>
</evidence>
<name>C1EBE7_MICCC</name>
<protein>
    <recommendedName>
        <fullName evidence="9">FAD-binding domain-containing protein</fullName>
    </recommendedName>
</protein>
<dbReference type="PANTHER" id="PTHR46028:SF2">
    <property type="entry name" value="KYNURENINE 3-MONOOXYGENASE"/>
    <property type="match status" value="1"/>
</dbReference>
<dbReference type="Pfam" id="PF01494">
    <property type="entry name" value="FAD_binding_3"/>
    <property type="match status" value="1"/>
</dbReference>
<evidence type="ECO:0000313" key="10">
    <source>
        <dbReference type="EMBL" id="ACO65369.1"/>
    </source>
</evidence>
<reference evidence="10 11" key="1">
    <citation type="journal article" date="2009" name="Science">
        <title>Green evolution and dynamic adaptations revealed by genomes of the marine picoeukaryotes Micromonas.</title>
        <authorList>
            <person name="Worden A.Z."/>
            <person name="Lee J.H."/>
            <person name="Mock T."/>
            <person name="Rouze P."/>
            <person name="Simmons M.P."/>
            <person name="Aerts A.L."/>
            <person name="Allen A.E."/>
            <person name="Cuvelier M.L."/>
            <person name="Derelle E."/>
            <person name="Everett M.V."/>
            <person name="Foulon E."/>
            <person name="Grimwood J."/>
            <person name="Gundlach H."/>
            <person name="Henrissat B."/>
            <person name="Napoli C."/>
            <person name="McDonald S.M."/>
            <person name="Parker M.S."/>
            <person name="Rombauts S."/>
            <person name="Salamov A."/>
            <person name="Von Dassow P."/>
            <person name="Badger J.H."/>
            <person name="Coutinho P.M."/>
            <person name="Demir E."/>
            <person name="Dubchak I."/>
            <person name="Gentemann C."/>
            <person name="Eikrem W."/>
            <person name="Gready J.E."/>
            <person name="John U."/>
            <person name="Lanier W."/>
            <person name="Lindquist E.A."/>
            <person name="Lucas S."/>
            <person name="Mayer K.F."/>
            <person name="Moreau H."/>
            <person name="Not F."/>
            <person name="Otillar R."/>
            <person name="Panaud O."/>
            <person name="Pangilinan J."/>
            <person name="Paulsen I."/>
            <person name="Piegu B."/>
            <person name="Poliakov A."/>
            <person name="Robbens S."/>
            <person name="Schmutz J."/>
            <person name="Toulza E."/>
            <person name="Wyss T."/>
            <person name="Zelensky A."/>
            <person name="Zhou K."/>
            <person name="Armbrust E.V."/>
            <person name="Bhattacharya D."/>
            <person name="Goodenough U.W."/>
            <person name="Van de Peer Y."/>
            <person name="Grigoriev I.V."/>
        </authorList>
    </citation>
    <scope>NUCLEOTIDE SEQUENCE [LARGE SCALE GENOMIC DNA]</scope>
    <source>
        <strain evidence="11">RCC299 / NOUM17</strain>
    </source>
</reference>
<dbReference type="OMA" id="FMPNTIQ"/>
<evidence type="ECO:0000256" key="1">
    <source>
        <dbReference type="ARBA" id="ARBA00001974"/>
    </source>
</evidence>
<feature type="transmembrane region" description="Helical" evidence="8">
    <location>
        <begin position="517"/>
        <end position="538"/>
    </location>
</feature>
<keyword evidence="11" id="KW-1185">Reference proteome</keyword>
<dbReference type="RefSeq" id="XP_002504111.1">
    <property type="nucleotide sequence ID" value="XM_002504065.1"/>
</dbReference>
<feature type="domain" description="FAD-binding" evidence="9">
    <location>
        <begin position="444"/>
        <end position="508"/>
    </location>
</feature>
<sequence>MPSLTTSSTLVVRAPVAVSRTKRPSSRATARPQGPSPFRPVHVSRWSPGLSRRGRLVSTPGAIADPEPPSSSNSASPVIVDAPDVGAHGSGIAPSPPQPSKTVIVGGGPSGLFAAIMLARRGWTNIEVWERLQRPPSPDANEIWGDPNRSYCIGVSGRGQIALTRLGCVDRVLSYCKTVNGRMDWSPQNPEGKETISNKQYATQVIQRDRLVAALLKEVEEKYADAVTVTHGVQCVECEWTGAGGAILTRQPTECRSDEHKSGDEDDDETCEAPVMDDEAGVRVTVPVPFVIGAEGASRRNAVMRAMDDDDACDAKMVRFEDTNPRVYKTIPINLPESYRDDLNYSARTKGGVALEALPTKEGLLVGILLVKPGDKETCAKLESRESLRKYFDEDFPMFTDFVTDEDLELMAKRPLSTLPTFAYCGGGSLHRRVAEDGDSSEEAGGACLLGDSIHTVKPYFGLGVNSAFEDVTILDDCLTSAAGSGKWTEALADYSKNRAEDAKALVDISRSFDGGFLTFVLPLILDGIFSKLLPNVFMPNTIQMTQKYDWRFSQVAKRKRRDRALQVAILAAALGAMGTVAFMVVRTLVGLMMRAMTGGLAA</sequence>
<dbReference type="EMBL" id="CP001328">
    <property type="protein sequence ID" value="ACO65369.1"/>
    <property type="molecule type" value="Genomic_DNA"/>
</dbReference>
<keyword evidence="4" id="KW-0521">NADP</keyword>
<keyword evidence="5" id="KW-0560">Oxidoreductase</keyword>
<keyword evidence="8" id="KW-1133">Transmembrane helix</keyword>
<gene>
    <name evidence="10" type="ORF">MICPUN_60404</name>
</gene>
<dbReference type="InterPro" id="IPR036188">
    <property type="entry name" value="FAD/NAD-bd_sf"/>
</dbReference>
<keyword evidence="3" id="KW-0274">FAD</keyword>
<dbReference type="GO" id="GO:0004502">
    <property type="term" value="F:kynurenine 3-monooxygenase activity"/>
    <property type="evidence" value="ECO:0007669"/>
    <property type="project" value="TreeGrafter"/>
</dbReference>
<evidence type="ECO:0000256" key="5">
    <source>
        <dbReference type="ARBA" id="ARBA00023002"/>
    </source>
</evidence>
<keyword evidence="8" id="KW-0812">Transmembrane</keyword>
<dbReference type="PANTHER" id="PTHR46028">
    <property type="entry name" value="KYNURENINE 3-MONOOXYGENASE"/>
    <property type="match status" value="1"/>
</dbReference>
<evidence type="ECO:0000256" key="2">
    <source>
        <dbReference type="ARBA" id="ARBA00022630"/>
    </source>
</evidence>
<keyword evidence="2" id="KW-0285">Flavoprotein</keyword>
<dbReference type="eggNOG" id="KOG2614">
    <property type="taxonomic scope" value="Eukaryota"/>
</dbReference>
<dbReference type="InterPro" id="IPR002938">
    <property type="entry name" value="FAD-bd"/>
</dbReference>
<dbReference type="STRING" id="296587.C1EBE7"/>
<feature type="region of interest" description="Disordered" evidence="7">
    <location>
        <begin position="1"/>
        <end position="100"/>
    </location>
</feature>
<keyword evidence="6" id="KW-0503">Monooxygenase</keyword>
<accession>C1EBE7</accession>
<evidence type="ECO:0000256" key="7">
    <source>
        <dbReference type="SAM" id="MobiDB-lite"/>
    </source>
</evidence>
<dbReference type="Proteomes" id="UP000002009">
    <property type="component" value="Chromosome 7"/>
</dbReference>